<dbReference type="AlphaFoldDB" id="A0AA39VZV2"/>
<dbReference type="InterPro" id="IPR046960">
    <property type="entry name" value="PPR_At4g14850-like_plant"/>
</dbReference>
<evidence type="ECO:0000256" key="1">
    <source>
        <dbReference type="SAM" id="MobiDB-lite"/>
    </source>
</evidence>
<gene>
    <name evidence="2" type="ORF">LWI29_019326</name>
</gene>
<dbReference type="Proteomes" id="UP001168877">
    <property type="component" value="Unassembled WGS sequence"/>
</dbReference>
<dbReference type="EMBL" id="JAUESC010000002">
    <property type="protein sequence ID" value="KAK0604779.1"/>
    <property type="molecule type" value="Genomic_DNA"/>
</dbReference>
<evidence type="ECO:0000313" key="3">
    <source>
        <dbReference type="Proteomes" id="UP001168877"/>
    </source>
</evidence>
<protein>
    <recommendedName>
        <fullName evidence="4">Pentatricopeptide repeat-containing protein</fullName>
    </recommendedName>
</protein>
<comment type="caution">
    <text evidence="2">The sequence shown here is derived from an EMBL/GenBank/DDBJ whole genome shotgun (WGS) entry which is preliminary data.</text>
</comment>
<reference evidence="2" key="1">
    <citation type="journal article" date="2022" name="Plant J.">
        <title>Strategies of tolerance reflected in two North American maple genomes.</title>
        <authorList>
            <person name="McEvoy S.L."/>
            <person name="Sezen U.U."/>
            <person name="Trouern-Trend A."/>
            <person name="McMahon S.M."/>
            <person name="Schaberg P.G."/>
            <person name="Yang J."/>
            <person name="Wegrzyn J.L."/>
            <person name="Swenson N.G."/>
        </authorList>
    </citation>
    <scope>NUCLEOTIDE SEQUENCE</scope>
    <source>
        <strain evidence="2">NS2018</strain>
    </source>
</reference>
<name>A0AA39VZV2_ACESA</name>
<accession>A0AA39VZV2</accession>
<sequence length="190" mass="21400">MRPSSSRSLPESVGSNSEAGSSDDGGSWRVDVSRNSSSIALSVTISNSITTTRHHLHRKFEIRKNNNQFRFCGPSPIQIQANPEAPTVKNNNRNRLVLSLIDRCISLKQLKQVHAHMRRTGLFFDAYSASKLFTASTLSPFSSLENARKVFDEIPEPNLYTWNTLIRAYSWSPEPSESVKIFLRMLCESP</sequence>
<feature type="region of interest" description="Disordered" evidence="1">
    <location>
        <begin position="1"/>
        <end position="29"/>
    </location>
</feature>
<dbReference type="InterPro" id="IPR011990">
    <property type="entry name" value="TPR-like_helical_dom_sf"/>
</dbReference>
<organism evidence="2 3">
    <name type="scientific">Acer saccharum</name>
    <name type="common">Sugar maple</name>
    <dbReference type="NCBI Taxonomy" id="4024"/>
    <lineage>
        <taxon>Eukaryota</taxon>
        <taxon>Viridiplantae</taxon>
        <taxon>Streptophyta</taxon>
        <taxon>Embryophyta</taxon>
        <taxon>Tracheophyta</taxon>
        <taxon>Spermatophyta</taxon>
        <taxon>Magnoliopsida</taxon>
        <taxon>eudicotyledons</taxon>
        <taxon>Gunneridae</taxon>
        <taxon>Pentapetalae</taxon>
        <taxon>rosids</taxon>
        <taxon>malvids</taxon>
        <taxon>Sapindales</taxon>
        <taxon>Sapindaceae</taxon>
        <taxon>Hippocastanoideae</taxon>
        <taxon>Acereae</taxon>
        <taxon>Acer</taxon>
    </lineage>
</organism>
<evidence type="ECO:0000313" key="2">
    <source>
        <dbReference type="EMBL" id="KAK0604779.1"/>
    </source>
</evidence>
<dbReference type="Gene3D" id="1.25.40.10">
    <property type="entry name" value="Tetratricopeptide repeat domain"/>
    <property type="match status" value="1"/>
</dbReference>
<feature type="compositionally biased region" description="Polar residues" evidence="1">
    <location>
        <begin position="1"/>
        <end position="20"/>
    </location>
</feature>
<dbReference type="GO" id="GO:0003723">
    <property type="term" value="F:RNA binding"/>
    <property type="evidence" value="ECO:0007669"/>
    <property type="project" value="InterPro"/>
</dbReference>
<proteinExistence type="predicted"/>
<dbReference type="GO" id="GO:0009451">
    <property type="term" value="P:RNA modification"/>
    <property type="evidence" value="ECO:0007669"/>
    <property type="project" value="InterPro"/>
</dbReference>
<reference evidence="2" key="2">
    <citation type="submission" date="2023-06" db="EMBL/GenBank/DDBJ databases">
        <authorList>
            <person name="Swenson N.G."/>
            <person name="Wegrzyn J.L."/>
            <person name="Mcevoy S.L."/>
        </authorList>
    </citation>
    <scope>NUCLEOTIDE SEQUENCE</scope>
    <source>
        <strain evidence="2">NS2018</strain>
        <tissue evidence="2">Leaf</tissue>
    </source>
</reference>
<evidence type="ECO:0008006" key="4">
    <source>
        <dbReference type="Google" id="ProtNLM"/>
    </source>
</evidence>
<dbReference type="PANTHER" id="PTHR47926">
    <property type="entry name" value="PENTATRICOPEPTIDE REPEAT-CONTAINING PROTEIN"/>
    <property type="match status" value="1"/>
</dbReference>
<keyword evidence="3" id="KW-1185">Reference proteome</keyword>